<name>A0ABT3CXX0_9BACT</name>
<evidence type="ECO:0000313" key="2">
    <source>
        <dbReference type="EMBL" id="MCV9388487.1"/>
    </source>
</evidence>
<keyword evidence="2" id="KW-0808">Transferase</keyword>
<accession>A0ABT3CXX0</accession>
<dbReference type="EMBL" id="JAOYOD010000001">
    <property type="protein sequence ID" value="MCV9388487.1"/>
    <property type="molecule type" value="Genomic_DNA"/>
</dbReference>
<evidence type="ECO:0000259" key="1">
    <source>
        <dbReference type="Pfam" id="PF04230"/>
    </source>
</evidence>
<keyword evidence="3" id="KW-1185">Reference proteome</keyword>
<protein>
    <submittedName>
        <fullName evidence="2">Polysaccharide pyruvyl transferase family protein</fullName>
    </submittedName>
</protein>
<gene>
    <name evidence="2" type="ORF">N7U62_17515</name>
</gene>
<dbReference type="RefSeq" id="WP_264139355.1">
    <property type="nucleotide sequence ID" value="NZ_JAOYOD010000001.1"/>
</dbReference>
<organism evidence="2 3">
    <name type="scientific">Reichenbachiella ulvae</name>
    <dbReference type="NCBI Taxonomy" id="2980104"/>
    <lineage>
        <taxon>Bacteria</taxon>
        <taxon>Pseudomonadati</taxon>
        <taxon>Bacteroidota</taxon>
        <taxon>Cytophagia</taxon>
        <taxon>Cytophagales</taxon>
        <taxon>Reichenbachiellaceae</taxon>
        <taxon>Reichenbachiella</taxon>
    </lineage>
</organism>
<sequence>MNIAIYGSYKYGNYGDELMAIVIANYIKSKGFKPIVYGLDYELAKELQIESTFSVTDLISRASVCLIGGGAFLSFGENSNLNPIEIEHEEEIIQLKNECLSKGCDVYCISIGGDGHKLYEGKMRYGRQDFFSSEVFKGGSIRLENDLKIFKNTIKSVEFVPDILWTTSKVASFNSELSNRESGKVRIGINLHTNKKSLINVLKFVSKFLGNIDLYFVKLHRSDEFKGEYLSKNESRNIKYDNPWLFLNSIRSLDLIVSHKLHLGITGLTFNVPFVSIGAKPKTISQLEMVNTGFADWNKSKTSAIIMFVKLFLFPKWFVKRVHNSFDWKEIERLKIEANRNFDLIDKICDEY</sequence>
<dbReference type="GO" id="GO:0016740">
    <property type="term" value="F:transferase activity"/>
    <property type="evidence" value="ECO:0007669"/>
    <property type="project" value="UniProtKB-KW"/>
</dbReference>
<dbReference type="Proteomes" id="UP001300692">
    <property type="component" value="Unassembled WGS sequence"/>
</dbReference>
<evidence type="ECO:0000313" key="3">
    <source>
        <dbReference type="Proteomes" id="UP001300692"/>
    </source>
</evidence>
<dbReference type="Pfam" id="PF04230">
    <property type="entry name" value="PS_pyruv_trans"/>
    <property type="match status" value="1"/>
</dbReference>
<dbReference type="InterPro" id="IPR007345">
    <property type="entry name" value="Polysacch_pyruvyl_Trfase"/>
</dbReference>
<proteinExistence type="predicted"/>
<comment type="caution">
    <text evidence="2">The sequence shown here is derived from an EMBL/GenBank/DDBJ whole genome shotgun (WGS) entry which is preliminary data.</text>
</comment>
<reference evidence="2 3" key="1">
    <citation type="submission" date="2022-10" db="EMBL/GenBank/DDBJ databases">
        <title>Comparative genomics and taxonomic characterization of three novel marine species of genus Reichenbachiella exhibiting antioxidant and polysaccharide degradation activities.</title>
        <authorList>
            <person name="Muhammad N."/>
            <person name="Lee Y.-J."/>
            <person name="Ko J."/>
            <person name="Kim S.-G."/>
        </authorList>
    </citation>
    <scope>NUCLEOTIDE SEQUENCE [LARGE SCALE GENOMIC DNA]</scope>
    <source>
        <strain evidence="2 3">ABR2-5</strain>
    </source>
</reference>
<feature type="domain" description="Polysaccharide pyruvyl transferase" evidence="1">
    <location>
        <begin position="152"/>
        <end position="278"/>
    </location>
</feature>